<keyword evidence="4" id="KW-0808">Transferase</keyword>
<dbReference type="Proteomes" id="UP001179952">
    <property type="component" value="Unassembled WGS sequence"/>
</dbReference>
<dbReference type="PANTHER" id="PTHR20961:SF124">
    <property type="entry name" value="GLYCOSYLTRANSFERASE"/>
    <property type="match status" value="1"/>
</dbReference>
<evidence type="ECO:0000256" key="1">
    <source>
        <dbReference type="ARBA" id="ARBA00004323"/>
    </source>
</evidence>
<keyword evidence="5" id="KW-0325">Glycoprotein</keyword>
<dbReference type="AlphaFoldDB" id="A0AAV9BM73"/>
<name>A0AAV9BM73_ACOGR</name>
<keyword evidence="7" id="KW-1133">Transmembrane helix</keyword>
<organism evidence="9 10">
    <name type="scientific">Acorus gramineus</name>
    <name type="common">Dwarf sweet flag</name>
    <dbReference type="NCBI Taxonomy" id="55184"/>
    <lineage>
        <taxon>Eukaryota</taxon>
        <taxon>Viridiplantae</taxon>
        <taxon>Streptophyta</taxon>
        <taxon>Embryophyta</taxon>
        <taxon>Tracheophyta</taxon>
        <taxon>Spermatophyta</taxon>
        <taxon>Magnoliopsida</taxon>
        <taxon>Liliopsida</taxon>
        <taxon>Acoraceae</taxon>
        <taxon>Acorus</taxon>
    </lineage>
</organism>
<dbReference type="EMBL" id="JAUJYN010000002">
    <property type="protein sequence ID" value="KAK1277796.1"/>
    <property type="molecule type" value="Genomic_DNA"/>
</dbReference>
<evidence type="ECO:0000256" key="4">
    <source>
        <dbReference type="ARBA" id="ARBA00022679"/>
    </source>
</evidence>
<accession>A0AAV9BM73</accession>
<evidence type="ECO:0000313" key="10">
    <source>
        <dbReference type="Proteomes" id="UP001179952"/>
    </source>
</evidence>
<feature type="domain" description="Glycosyltransferase 61 catalytic" evidence="8">
    <location>
        <begin position="319"/>
        <end position="409"/>
    </location>
</feature>
<dbReference type="GO" id="GO:0016763">
    <property type="term" value="F:pentosyltransferase activity"/>
    <property type="evidence" value="ECO:0007669"/>
    <property type="project" value="UniProtKB-ARBA"/>
</dbReference>
<dbReference type="InterPro" id="IPR049625">
    <property type="entry name" value="Glyco_transf_61_cat"/>
</dbReference>
<sequence>MVKHHLIHQQPKNGEEAKPFSNAPSLETQQSIKPHHHDHHLLFMDHYCPNIRKSKPKLFRLFFLFVALCVSLSFAPRILGFFYSIGADDFDIEGLFGANRSPTQCSSAANNTICCDRTGFRSDVCYMRGDVRTDSASASIVLHDPSMGNRSTQSELIRPYTRKWETSVMSTIDELKLVSSGDNNRSRRCDVVHEVPAVVFSTGGYTGNVYHEFNDGIVPLFITSRQFNKKVVFVIVEYHSWWVTKYGDVVSRLSDYPLIDFSGYNRTHCFPEAIVGLQIHDELSVDPKRMRDNRTSILDFRALLDEAYKPRVQSLVQEEQTQTQSPAPLLLTKPKLTIISRNGSRAITNERELAALGERIGFKVVILRPERTTELAKIYRALNSSNAMIGVHGAAMTHFLFMRPGTVFIQVVPLGTDWAASNYYGDPAVKMGLRYMAYKIQPKESSLYGEYAKDDPVLRNPESVNAKGWEMTKRVYLDGQNVNLDLKRFGKRLVRAYEYLMVLKQRRLVD</sequence>
<gene>
    <name evidence="9" type="ORF">QJS04_geneDACA007364</name>
</gene>
<dbReference type="PANTHER" id="PTHR20961">
    <property type="entry name" value="GLYCOSYLTRANSFERASE"/>
    <property type="match status" value="1"/>
</dbReference>
<evidence type="ECO:0000256" key="5">
    <source>
        <dbReference type="ARBA" id="ARBA00023180"/>
    </source>
</evidence>
<keyword evidence="10" id="KW-1185">Reference proteome</keyword>
<evidence type="ECO:0000256" key="2">
    <source>
        <dbReference type="ARBA" id="ARBA00004881"/>
    </source>
</evidence>
<reference evidence="9" key="1">
    <citation type="journal article" date="2023" name="Nat. Commun.">
        <title>Diploid and tetraploid genomes of Acorus and the evolution of monocots.</title>
        <authorList>
            <person name="Ma L."/>
            <person name="Liu K.W."/>
            <person name="Li Z."/>
            <person name="Hsiao Y.Y."/>
            <person name="Qi Y."/>
            <person name="Fu T."/>
            <person name="Tang G.D."/>
            <person name="Zhang D."/>
            <person name="Sun W.H."/>
            <person name="Liu D.K."/>
            <person name="Li Y."/>
            <person name="Chen G.Z."/>
            <person name="Liu X.D."/>
            <person name="Liao X.Y."/>
            <person name="Jiang Y.T."/>
            <person name="Yu X."/>
            <person name="Hao Y."/>
            <person name="Huang J."/>
            <person name="Zhao X.W."/>
            <person name="Ke S."/>
            <person name="Chen Y.Y."/>
            <person name="Wu W.L."/>
            <person name="Hsu J.L."/>
            <person name="Lin Y.F."/>
            <person name="Huang M.D."/>
            <person name="Li C.Y."/>
            <person name="Huang L."/>
            <person name="Wang Z.W."/>
            <person name="Zhao X."/>
            <person name="Zhong W.Y."/>
            <person name="Peng D.H."/>
            <person name="Ahmad S."/>
            <person name="Lan S."/>
            <person name="Zhang J.S."/>
            <person name="Tsai W.C."/>
            <person name="Van de Peer Y."/>
            <person name="Liu Z.J."/>
        </authorList>
    </citation>
    <scope>NUCLEOTIDE SEQUENCE</scope>
    <source>
        <strain evidence="9">SCP</strain>
    </source>
</reference>
<evidence type="ECO:0000256" key="6">
    <source>
        <dbReference type="SAM" id="MobiDB-lite"/>
    </source>
</evidence>
<evidence type="ECO:0000256" key="7">
    <source>
        <dbReference type="SAM" id="Phobius"/>
    </source>
</evidence>
<comment type="caution">
    <text evidence="9">The sequence shown here is derived from an EMBL/GenBank/DDBJ whole genome shotgun (WGS) entry which is preliminary data.</text>
</comment>
<dbReference type="GO" id="GO:0000139">
    <property type="term" value="C:Golgi membrane"/>
    <property type="evidence" value="ECO:0007669"/>
    <property type="project" value="UniProtKB-SubCell"/>
</dbReference>
<keyword evidence="3" id="KW-0328">Glycosyltransferase</keyword>
<evidence type="ECO:0000313" key="9">
    <source>
        <dbReference type="EMBL" id="KAK1277796.1"/>
    </source>
</evidence>
<feature type="region of interest" description="Disordered" evidence="6">
    <location>
        <begin position="1"/>
        <end position="29"/>
    </location>
</feature>
<evidence type="ECO:0000259" key="8">
    <source>
        <dbReference type="Pfam" id="PF04577"/>
    </source>
</evidence>
<comment type="subcellular location">
    <subcellularLocation>
        <location evidence="1">Golgi apparatus membrane</location>
        <topology evidence="1">Single-pass type II membrane protein</topology>
    </subcellularLocation>
</comment>
<proteinExistence type="predicted"/>
<keyword evidence="7" id="KW-0812">Transmembrane</keyword>
<feature type="transmembrane region" description="Helical" evidence="7">
    <location>
        <begin position="61"/>
        <end position="83"/>
    </location>
</feature>
<dbReference type="Pfam" id="PF04577">
    <property type="entry name" value="Glyco_transf_61"/>
    <property type="match status" value="1"/>
</dbReference>
<evidence type="ECO:0000256" key="3">
    <source>
        <dbReference type="ARBA" id="ARBA00022676"/>
    </source>
</evidence>
<keyword evidence="7" id="KW-0472">Membrane</keyword>
<dbReference type="InterPro" id="IPR007657">
    <property type="entry name" value="Glycosyltransferase_61"/>
</dbReference>
<comment type="pathway">
    <text evidence="2">Glycan metabolism.</text>
</comment>
<protein>
    <recommendedName>
        <fullName evidence="8">Glycosyltransferase 61 catalytic domain-containing protein</fullName>
    </recommendedName>
</protein>
<reference evidence="9" key="2">
    <citation type="submission" date="2023-06" db="EMBL/GenBank/DDBJ databases">
        <authorList>
            <person name="Ma L."/>
            <person name="Liu K.-W."/>
            <person name="Li Z."/>
            <person name="Hsiao Y.-Y."/>
            <person name="Qi Y."/>
            <person name="Fu T."/>
            <person name="Tang G."/>
            <person name="Zhang D."/>
            <person name="Sun W.-H."/>
            <person name="Liu D.-K."/>
            <person name="Li Y."/>
            <person name="Chen G.-Z."/>
            <person name="Liu X.-D."/>
            <person name="Liao X.-Y."/>
            <person name="Jiang Y.-T."/>
            <person name="Yu X."/>
            <person name="Hao Y."/>
            <person name="Huang J."/>
            <person name="Zhao X.-W."/>
            <person name="Ke S."/>
            <person name="Chen Y.-Y."/>
            <person name="Wu W.-L."/>
            <person name="Hsu J.-L."/>
            <person name="Lin Y.-F."/>
            <person name="Huang M.-D."/>
            <person name="Li C.-Y."/>
            <person name="Huang L."/>
            <person name="Wang Z.-W."/>
            <person name="Zhao X."/>
            <person name="Zhong W.-Y."/>
            <person name="Peng D.-H."/>
            <person name="Ahmad S."/>
            <person name="Lan S."/>
            <person name="Zhang J.-S."/>
            <person name="Tsai W.-C."/>
            <person name="Van De Peer Y."/>
            <person name="Liu Z.-J."/>
        </authorList>
    </citation>
    <scope>NUCLEOTIDE SEQUENCE</scope>
    <source>
        <strain evidence="9">SCP</strain>
        <tissue evidence="9">Leaves</tissue>
    </source>
</reference>